<keyword evidence="2" id="KW-0964">Secreted</keyword>
<dbReference type="InterPro" id="IPR022385">
    <property type="entry name" value="Rhs_assc_core"/>
</dbReference>
<keyword evidence="3" id="KW-0843">Virulence</keyword>
<organism evidence="6 7">
    <name type="scientific">Vibrio mangrovi</name>
    <dbReference type="NCBI Taxonomy" id="474394"/>
    <lineage>
        <taxon>Bacteria</taxon>
        <taxon>Pseudomonadati</taxon>
        <taxon>Pseudomonadota</taxon>
        <taxon>Gammaproteobacteria</taxon>
        <taxon>Vibrionales</taxon>
        <taxon>Vibrionaceae</taxon>
        <taxon>Vibrio</taxon>
    </lineage>
</organism>
<dbReference type="PANTHER" id="PTHR32305:SF15">
    <property type="entry name" value="PROTEIN RHSA-RELATED"/>
    <property type="match status" value="1"/>
</dbReference>
<evidence type="ECO:0000256" key="4">
    <source>
        <dbReference type="SAM" id="MobiDB-lite"/>
    </source>
</evidence>
<feature type="signal peptide" evidence="5">
    <location>
        <begin position="1"/>
        <end position="34"/>
    </location>
</feature>
<keyword evidence="6" id="KW-0378">Hydrolase</keyword>
<dbReference type="Proteomes" id="UP000196125">
    <property type="component" value="Unassembled WGS sequence"/>
</dbReference>
<dbReference type="InterPro" id="IPR028994">
    <property type="entry name" value="Integrin_alpha_N"/>
</dbReference>
<dbReference type="Gene3D" id="2.180.10.10">
    <property type="entry name" value="RHS repeat-associated core"/>
    <property type="match status" value="2"/>
</dbReference>
<keyword evidence="5" id="KW-0732">Signal</keyword>
<dbReference type="SUPFAM" id="SSF69318">
    <property type="entry name" value="Integrin alpha N-terminal domain"/>
    <property type="match status" value="1"/>
</dbReference>
<feature type="region of interest" description="Disordered" evidence="4">
    <location>
        <begin position="2313"/>
        <end position="2413"/>
    </location>
</feature>
<evidence type="ECO:0000256" key="3">
    <source>
        <dbReference type="ARBA" id="ARBA00023026"/>
    </source>
</evidence>
<dbReference type="EMBL" id="FXXI01000009">
    <property type="protein sequence ID" value="SMS02241.1"/>
    <property type="molecule type" value="Genomic_DNA"/>
</dbReference>
<protein>
    <submittedName>
        <fullName evidence="6">tRNA nuclease WapA</fullName>
        <ecNumber evidence="6">3.1.-.-</ecNumber>
    </submittedName>
</protein>
<evidence type="ECO:0000313" key="6">
    <source>
        <dbReference type="EMBL" id="SMS02241.1"/>
    </source>
</evidence>
<accession>A0A1Y6IYY9</accession>
<evidence type="ECO:0000256" key="5">
    <source>
        <dbReference type="SAM" id="SignalP"/>
    </source>
</evidence>
<dbReference type="Pfam" id="PF03534">
    <property type="entry name" value="SpvB"/>
    <property type="match status" value="1"/>
</dbReference>
<dbReference type="InterPro" id="IPR003284">
    <property type="entry name" value="Sal_SpvB"/>
</dbReference>
<dbReference type="GO" id="GO:0016787">
    <property type="term" value="F:hydrolase activity"/>
    <property type="evidence" value="ECO:0007669"/>
    <property type="project" value="UniProtKB-KW"/>
</dbReference>
<feature type="compositionally biased region" description="Polar residues" evidence="4">
    <location>
        <begin position="2168"/>
        <end position="2179"/>
    </location>
</feature>
<dbReference type="EC" id="3.1.-.-" evidence="6"/>
<dbReference type="PANTHER" id="PTHR32305">
    <property type="match status" value="1"/>
</dbReference>
<sequence>MKTNRLMKITITRTVTLFYILFSALFLFANNAAAVTPGEKSIQLSGEFQASGGEATYSLPIHVSPGRAGHQPKLSFEYRSDSPNGDLGMGWSLGGVSNISRCGKNLLKDGRWGGVNFDGNDRYCLDGQRLIAVSGKDGGDLTEYRLEKNGYDKIVSFGRTGGSGPAYFKIWRKDGSVYEYGNSNDSRVELPGQAHVYKWALNKITDGSKNNHITFLYAENNGAGTHVLNQIQYAGGKVNFQYEDRSDKVSQYFYGSRLNRNIRLKSIHTYDRNDQLIGDYNLAYHYSAGTARSLVSQIEYCAGGECSTALKFNWAETGRVQLDGGRETGFYQPYFIDQNNDGVSTLYGRVSPMASTFRTSAQSQFKNPIAEPPYSPVDAGKVTSNVKSFALTGKPNALSVVLNQCQNGGDASYMARDGIYRSYCRCTDASCKGQNAGDFDGDGGDELISNYQVVDINGDGIDDKYILNDSGSFYAYIITGREKQLLYNTPSSPVKLFNNDGTTNVPESVNKLVSFVDINNDGYLDLVIYKGLDTSTEKPKLLLFVFDGVKYQEPIELNIQSGNSSPGTVVLRSSADDTTTGKKYDWSNIKFVDINNDGYPELYHEGKFYLNRFGTITSNVILTHDFKDSSFGDWNGDGWTDVVGYGSSGQVTAKLYYSTPAIQDKITSFHEYAIKYDVTYKPAVDRSVLTQSFYDANNIRNVTPRRYLVSQVLKQPKGYDSTRYAYYYVGAKSHRLGGGFLGFAQITEVENADVSTKTITDFEQLDLVKVGKTNRVRVYKNNHLISDTNYAYTRNDYRGYLTNYYQIYASTITQKQYGLSNQVVEKQQVTQRVLNRFGSLTDENVTITSGLEGAGSYTRHQRYEYLSSGVNQNYSIFDLTSTSQVDNISAILGRYKAGISSYCSPQGTIYFKPNDYVIILHGEVDTPLLLERYGEYFKYSVKSVANDLDGLTRYQGSLTQISAQEFLQSGATGCGSYSLMDVNGDGIPEISTSKSTNVQLLTESGNNYWQVGAITNTVSTLTDETSGLSRTTKQTFTYTVKGFIASQVTQGSEYESTGEASVSNGELHKSYQYDDWGNVTAESTGGTDLPQRTVTTQYDSEGLFVTASVNAMGQKTSIRYNGRGLLNQSVSPLKSRTTSYTYDVFGRVASETLPGVRNINQTVYQLGGQCPRDVPQTVSCVTTTAATGAKSIIQYDYAGREVRNLHLGFQGRWIAVDTTWDRNGRKLKVTRPHFLSDTNPPVVTFGYDLLNREVLKSEPADGGKRAVYQTIYQGLKTTVTDARGYQHSTQSDVMGYILRKDEPLGAYQTYDYYPDGSLRASQDSKGNVTSIRYDSLGHRTFLDDPDMGKWSYRYNALGELVYKQDAYGVVTQIVYDRLGRKVKQTEGGAVSNWRYDERGAVGVIAGFSGNGNETDYYYNQAGLVEEIAVRVKGEKFSTHYFYDDYERVSREVRPNGTDTSVWGKANSVSESSNAQERLAVEYVYNQYGYVSAVRSPRSYADEVFTSASFREDIRQLLDEAIAQAGVYLNKAERYATQTSFFKEKASEYNQKTVNVHTLDSASAALLAGGYRYKQWCNSNGECYLRPGTWVLLHDDVSIPLDITLDGAIYRLTTTLAGSGGGVRRYDTSVNPVSADEFNSQSLTAAHDYLLTDYDGNGQPDLMSTQDIYIAQADAETREELHFTADELDEAAVIAGRRYKFYTHLASQLIALSEKVADMSGLYCEYANQLGGSQVDTALRSRCRNTGTTSQADHLNLILTQSELDESTDNPAYIYYWQRRDTDAYDHTLSETLGNGLANTYIHDPNTGRPSMITTHKASVLFNRQLAGSLNSGQVIRSLLYRYDQHNNVVYRQDEQLGITDQWSYDGLDRVTSNTIALDNPNRHGKDNPDFATSFSYRYDSLGNITYKQGIGAYEYDGKAAGPHAVTQANGLNYAYDSAGNMLRAWASGSSDNERTLSWNAFNKPETITRNGNTVTFKYDAEHNRYLKSSSDGKETFYFGKYYERVTDTNTGEVQHKHFIYADGKLIALNTQLKDADDKLKDKQVRYLHYDALESVDMITDGYGVIVERRSYDTWGKQRKVSWREDGPLDVVQAAITNRGYTGHEEITEVGLIHMNGRVYDQELGRFISPDPEIQAPFVTNSFNRYSYVWNNPLKYVDPTGFETEEQSGTEASSDQNSEGTGADADNGKDSDTTTAKHGDGNKSGDSKSKSDKVSSPESAETSNSPTTDEPTLSVEPQPEEEKSWLSKAVDVIHSVLDVAGQVPGIGDIADVINAGLYALQGDFVNAGISVAAVVPAIGNAATAGRLSTKVAGRIDVPHPSKKAARRAAERQAGMGKHGGREQLPDKPSRPGSRSPQGDPGVRTEVRSTDTGRTVHHDPYGHKKDNVPPHYGVDTPGSTTHHTYPSTHNPQNNR</sequence>
<evidence type="ECO:0000256" key="1">
    <source>
        <dbReference type="ARBA" id="ARBA00004613"/>
    </source>
</evidence>
<feature type="compositionally biased region" description="Basic and acidic residues" evidence="4">
    <location>
        <begin position="2185"/>
        <end position="2214"/>
    </location>
</feature>
<comment type="subcellular location">
    <subcellularLocation>
        <location evidence="1">Secreted</location>
    </subcellularLocation>
</comment>
<feature type="compositionally biased region" description="Basic and acidic residues" evidence="4">
    <location>
        <begin position="2361"/>
        <end position="2386"/>
    </location>
</feature>
<gene>
    <name evidence="6" type="primary">wapA_2</name>
    <name evidence="6" type="ORF">VIM7927_03559</name>
</gene>
<proteinExistence type="predicted"/>
<reference evidence="6 7" key="1">
    <citation type="submission" date="2017-05" db="EMBL/GenBank/DDBJ databases">
        <authorList>
            <person name="Song R."/>
            <person name="Chenine A.L."/>
            <person name="Ruprecht R.M."/>
        </authorList>
    </citation>
    <scope>NUCLEOTIDE SEQUENCE [LARGE SCALE GENOMIC DNA]</scope>
    <source>
        <strain evidence="6 7">CECT 7927</strain>
    </source>
</reference>
<dbReference type="InterPro" id="IPR050708">
    <property type="entry name" value="T6SS_VgrG/RHS"/>
</dbReference>
<feature type="chain" id="PRO_5012306094" evidence="5">
    <location>
        <begin position="35"/>
        <end position="2413"/>
    </location>
</feature>
<evidence type="ECO:0000313" key="7">
    <source>
        <dbReference type="Proteomes" id="UP000196125"/>
    </source>
</evidence>
<dbReference type="GO" id="GO:0005576">
    <property type="term" value="C:extracellular region"/>
    <property type="evidence" value="ECO:0007669"/>
    <property type="project" value="UniProtKB-SubCell"/>
</dbReference>
<feature type="compositionally biased region" description="Basic and acidic residues" evidence="4">
    <location>
        <begin position="2338"/>
        <end position="2348"/>
    </location>
</feature>
<evidence type="ECO:0000256" key="2">
    <source>
        <dbReference type="ARBA" id="ARBA00022525"/>
    </source>
</evidence>
<feature type="compositionally biased region" description="Polar residues" evidence="4">
    <location>
        <begin position="2216"/>
        <end position="2230"/>
    </location>
</feature>
<dbReference type="CDD" id="cd20745">
    <property type="entry name" value="FIX_RhsA_AHH_HNH-like"/>
    <property type="match status" value="1"/>
</dbReference>
<dbReference type="GO" id="GO:0005737">
    <property type="term" value="C:cytoplasm"/>
    <property type="evidence" value="ECO:0007669"/>
    <property type="project" value="InterPro"/>
</dbReference>
<name>A0A1Y6IYY9_9VIBR</name>
<feature type="compositionally biased region" description="Polar residues" evidence="4">
    <location>
        <begin position="2395"/>
        <end position="2413"/>
    </location>
</feature>
<feature type="region of interest" description="Disordered" evidence="4">
    <location>
        <begin position="2159"/>
        <end position="2242"/>
    </location>
</feature>
<dbReference type="NCBIfam" id="TIGR03696">
    <property type="entry name" value="Rhs_assc_core"/>
    <property type="match status" value="1"/>
</dbReference>